<accession>A0ACC0NMI7</accession>
<gene>
    <name evidence="1" type="ORF">RHMOL_Rhmol05G0070900</name>
</gene>
<name>A0ACC0NMI7_RHOML</name>
<dbReference type="Proteomes" id="UP001062846">
    <property type="component" value="Chromosome 5"/>
</dbReference>
<proteinExistence type="predicted"/>
<reference evidence="1" key="1">
    <citation type="submission" date="2022-02" db="EMBL/GenBank/DDBJ databases">
        <title>Plant Genome Project.</title>
        <authorList>
            <person name="Zhang R.-G."/>
        </authorList>
    </citation>
    <scope>NUCLEOTIDE SEQUENCE</scope>
    <source>
        <strain evidence="1">AT1</strain>
    </source>
</reference>
<sequence>MSDSRGIGTRREGKEPIKGHASSSPETAVATGIQEPGISNVEEAEEGLESGGDSKGCNSEVRKGEKGVNELRTFERKHESA</sequence>
<dbReference type="EMBL" id="CM046392">
    <property type="protein sequence ID" value="KAI8554091.1"/>
    <property type="molecule type" value="Genomic_DNA"/>
</dbReference>
<organism evidence="1 2">
    <name type="scientific">Rhododendron molle</name>
    <name type="common">Chinese azalea</name>
    <name type="synonym">Azalea mollis</name>
    <dbReference type="NCBI Taxonomy" id="49168"/>
    <lineage>
        <taxon>Eukaryota</taxon>
        <taxon>Viridiplantae</taxon>
        <taxon>Streptophyta</taxon>
        <taxon>Embryophyta</taxon>
        <taxon>Tracheophyta</taxon>
        <taxon>Spermatophyta</taxon>
        <taxon>Magnoliopsida</taxon>
        <taxon>eudicotyledons</taxon>
        <taxon>Gunneridae</taxon>
        <taxon>Pentapetalae</taxon>
        <taxon>asterids</taxon>
        <taxon>Ericales</taxon>
        <taxon>Ericaceae</taxon>
        <taxon>Ericoideae</taxon>
        <taxon>Rhodoreae</taxon>
        <taxon>Rhododendron</taxon>
    </lineage>
</organism>
<protein>
    <submittedName>
        <fullName evidence="1">Uncharacterized protein</fullName>
    </submittedName>
</protein>
<evidence type="ECO:0000313" key="2">
    <source>
        <dbReference type="Proteomes" id="UP001062846"/>
    </source>
</evidence>
<keyword evidence="2" id="KW-1185">Reference proteome</keyword>
<evidence type="ECO:0000313" key="1">
    <source>
        <dbReference type="EMBL" id="KAI8554091.1"/>
    </source>
</evidence>
<comment type="caution">
    <text evidence="1">The sequence shown here is derived from an EMBL/GenBank/DDBJ whole genome shotgun (WGS) entry which is preliminary data.</text>
</comment>